<name>A0A4S4MCR3_9APHY</name>
<accession>A0A4S4MCR3</accession>
<dbReference type="InterPro" id="IPR037056">
    <property type="entry name" value="RNase_H1_N_sf"/>
</dbReference>
<dbReference type="InterPro" id="IPR011320">
    <property type="entry name" value="RNase_H1_N"/>
</dbReference>
<evidence type="ECO:0000259" key="1">
    <source>
        <dbReference type="Pfam" id="PF01693"/>
    </source>
</evidence>
<dbReference type="AlphaFoldDB" id="A0A4S4MCR3"/>
<dbReference type="Pfam" id="PF01693">
    <property type="entry name" value="Cauli_VI"/>
    <property type="match status" value="1"/>
</dbReference>
<comment type="caution">
    <text evidence="2">The sequence shown here is derived from an EMBL/GenBank/DDBJ whole genome shotgun (WGS) entry which is preliminary data.</text>
</comment>
<sequence length="356" mass="39259">MESTSQLRYFRLSHVATEHTLLTFVPPSVGRATGVLQLPVLMQIDPSDTHVINTLKNLQPKIAALKKMKISDVYKKLTSETAWLSLLTKGSYYAVASGRVPGIYTSHATMTLQIQNWTVEWGDTPDRKYMRPAFRKFECFSQALAFVIMSANKEYSWSFGTAAPPQEEEEVMDPFKFMGTPQSSKSTTMGKGNSGYIYPPSASAGPNTSTPRKGAARPMIPMEGITSDLMQMTVLDSPQRNYNYNTVRTFSGNALPYSHVRDHTGIIDTLYAAPPDDQVEITSLGKAADAYLQAHGYTPEAVESIVAVRVSCDTVEEFVVGLSTLNIPETEAVYLASLIKAPTGVTYTRNNQKLKL</sequence>
<proteinExistence type="predicted"/>
<keyword evidence="3" id="KW-1185">Reference proteome</keyword>
<dbReference type="EMBL" id="SGPM01000378">
    <property type="protein sequence ID" value="THH23219.1"/>
    <property type="molecule type" value="Genomic_DNA"/>
</dbReference>
<gene>
    <name evidence="2" type="ORF">EUX98_g7959</name>
</gene>
<dbReference type="Proteomes" id="UP000308730">
    <property type="component" value="Unassembled WGS sequence"/>
</dbReference>
<dbReference type="OrthoDB" id="2659660at2759"/>
<organism evidence="2 3">
    <name type="scientific">Antrodiella citrinella</name>
    <dbReference type="NCBI Taxonomy" id="2447956"/>
    <lineage>
        <taxon>Eukaryota</taxon>
        <taxon>Fungi</taxon>
        <taxon>Dikarya</taxon>
        <taxon>Basidiomycota</taxon>
        <taxon>Agaricomycotina</taxon>
        <taxon>Agaricomycetes</taxon>
        <taxon>Polyporales</taxon>
        <taxon>Steccherinaceae</taxon>
        <taxon>Antrodiella</taxon>
    </lineage>
</organism>
<reference evidence="2 3" key="1">
    <citation type="submission" date="2019-02" db="EMBL/GenBank/DDBJ databases">
        <title>Genome sequencing of the rare red list fungi Antrodiella citrinella (Flaviporus citrinellus).</title>
        <authorList>
            <person name="Buettner E."/>
            <person name="Kellner H."/>
        </authorList>
    </citation>
    <scope>NUCLEOTIDE SEQUENCE [LARGE SCALE GENOMIC DNA]</scope>
    <source>
        <strain evidence="2 3">DSM 108506</strain>
    </source>
</reference>
<evidence type="ECO:0000313" key="3">
    <source>
        <dbReference type="Proteomes" id="UP000308730"/>
    </source>
</evidence>
<dbReference type="Gene3D" id="3.40.970.10">
    <property type="entry name" value="Ribonuclease H1, N-terminal domain"/>
    <property type="match status" value="1"/>
</dbReference>
<protein>
    <recommendedName>
        <fullName evidence="1">Ribonuclease H1 N-terminal domain-containing protein</fullName>
    </recommendedName>
</protein>
<feature type="domain" description="Ribonuclease H1 N-terminal" evidence="1">
    <location>
        <begin position="92"/>
        <end position="117"/>
    </location>
</feature>
<evidence type="ECO:0000313" key="2">
    <source>
        <dbReference type="EMBL" id="THH23219.1"/>
    </source>
</evidence>